<dbReference type="EMBL" id="CP002047">
    <property type="protein sequence ID" value="ADI09633.1"/>
    <property type="molecule type" value="Genomic_DNA"/>
</dbReference>
<dbReference type="PATRIC" id="fig|749414.3.peg.6710"/>
<organism evidence="1 2">
    <name type="scientific">Streptomyces bingchenggensis (strain BCW-1)</name>
    <dbReference type="NCBI Taxonomy" id="749414"/>
    <lineage>
        <taxon>Bacteria</taxon>
        <taxon>Bacillati</taxon>
        <taxon>Actinomycetota</taxon>
        <taxon>Actinomycetes</taxon>
        <taxon>Kitasatosporales</taxon>
        <taxon>Streptomycetaceae</taxon>
        <taxon>Streptomyces</taxon>
    </lineage>
</organism>
<dbReference type="HOGENOM" id="CLU_208636_0_0_11"/>
<dbReference type="Proteomes" id="UP000000377">
    <property type="component" value="Chromosome"/>
</dbReference>
<reference evidence="1 2" key="1">
    <citation type="journal article" date="2010" name="J. Bacteriol.">
        <title>Genome sequence of the milbemycin-producing bacterium Streptomyces bingchenggensis.</title>
        <authorList>
            <person name="Wang X.J."/>
            <person name="Yan Y.J."/>
            <person name="Zhang B."/>
            <person name="An J."/>
            <person name="Wang J.J."/>
            <person name="Tian J."/>
            <person name="Jiang L."/>
            <person name="Chen Y.H."/>
            <person name="Huang S.X."/>
            <person name="Yin M."/>
            <person name="Zhang J."/>
            <person name="Gao A.L."/>
            <person name="Liu C.X."/>
            <person name="Zhu Z.X."/>
            <person name="Xiang W.S."/>
        </authorList>
    </citation>
    <scope>NUCLEOTIDE SEQUENCE [LARGE SCALE GENOMIC DNA]</scope>
    <source>
        <strain evidence="1 2">BCW-1</strain>
    </source>
</reference>
<evidence type="ECO:0000313" key="2">
    <source>
        <dbReference type="Proteomes" id="UP000000377"/>
    </source>
</evidence>
<name>D7BVQ4_STRBB</name>
<gene>
    <name evidence="1" type="ordered locus">SBI_06513</name>
</gene>
<proteinExistence type="predicted"/>
<dbReference type="KEGG" id="sbh:SBI_06513"/>
<dbReference type="AlphaFoldDB" id="D7BVQ4"/>
<evidence type="ECO:0000313" key="1">
    <source>
        <dbReference type="EMBL" id="ADI09633.1"/>
    </source>
</evidence>
<sequence length="50" mass="5501">MSVELVSARVRINQPSEVVLYVKAFEELRSMAVYGAEARALILKAIGALH</sequence>
<dbReference type="STRING" id="749414.SBI_06513"/>
<evidence type="ECO:0008006" key="3">
    <source>
        <dbReference type="Google" id="ProtNLM"/>
    </source>
</evidence>
<keyword evidence="2" id="KW-1185">Reference proteome</keyword>
<protein>
    <recommendedName>
        <fullName evidence="3">DUF5753 domain-containing protein</fullName>
    </recommendedName>
</protein>
<accession>D7BVQ4</accession>